<evidence type="ECO:0000313" key="2">
    <source>
        <dbReference type="EMBL" id="QSE76522.1"/>
    </source>
</evidence>
<keyword evidence="1" id="KW-0812">Transmembrane</keyword>
<keyword evidence="3" id="KW-1185">Reference proteome</keyword>
<name>A0AA45KFV4_9LACT</name>
<feature type="transmembrane region" description="Helical" evidence="1">
    <location>
        <begin position="49"/>
        <end position="68"/>
    </location>
</feature>
<dbReference type="Proteomes" id="UP000663608">
    <property type="component" value="Chromosome"/>
</dbReference>
<protein>
    <submittedName>
        <fullName evidence="2">Uncharacterized protein</fullName>
    </submittedName>
</protein>
<sequence length="211" mass="24825">MIQVEDTKYDDLAYCHQLLSALEQLEQNKNTRAKLKEKFQKQMQVKSRLFAWGSVCFVPLFTLLLLSLSLLKSSFGKTQFLILSGGALLYLLDLLWWKYRGKKRLALHKEIMFRTERSKIDQFSQRLTTSEPLANPRLPQQYLTPEMVRQIIAYLNKRHAGFLEEAIYMMELDLRHTKYNKDALPIEQVLQSENEGLQKKQGNQEKKLDKI</sequence>
<reference evidence="2 3" key="1">
    <citation type="submission" date="2021-02" db="EMBL/GenBank/DDBJ databases">
        <title>Complete genome sequence of Lactococcus lactis strain K_LL004.</title>
        <authorList>
            <person name="Kim H.B."/>
        </authorList>
    </citation>
    <scope>NUCLEOTIDE SEQUENCE [LARGE SCALE GENOMIC DNA]</scope>
    <source>
        <strain evidence="2 3">K_LL004</strain>
    </source>
</reference>
<proteinExistence type="predicted"/>
<organism evidence="2 3">
    <name type="scientific">Lactococcus taiwanensis</name>
    <dbReference type="NCBI Taxonomy" id="1151742"/>
    <lineage>
        <taxon>Bacteria</taxon>
        <taxon>Bacillati</taxon>
        <taxon>Bacillota</taxon>
        <taxon>Bacilli</taxon>
        <taxon>Lactobacillales</taxon>
        <taxon>Streptococcaceae</taxon>
        <taxon>Lactococcus</taxon>
    </lineage>
</organism>
<accession>A0AA45KFV4</accession>
<keyword evidence="1" id="KW-0472">Membrane</keyword>
<evidence type="ECO:0000256" key="1">
    <source>
        <dbReference type="SAM" id="Phobius"/>
    </source>
</evidence>
<dbReference type="AlphaFoldDB" id="A0AA45KFV4"/>
<dbReference type="EMBL" id="CP070872">
    <property type="protein sequence ID" value="QSE76522.1"/>
    <property type="molecule type" value="Genomic_DNA"/>
</dbReference>
<feature type="transmembrane region" description="Helical" evidence="1">
    <location>
        <begin position="80"/>
        <end position="99"/>
    </location>
</feature>
<dbReference type="KEGG" id="lti:JW886_08675"/>
<dbReference type="RefSeq" id="WP_205871877.1">
    <property type="nucleotide sequence ID" value="NZ_CP070872.1"/>
</dbReference>
<gene>
    <name evidence="2" type="ORF">JW886_08675</name>
</gene>
<keyword evidence="1" id="KW-1133">Transmembrane helix</keyword>
<evidence type="ECO:0000313" key="3">
    <source>
        <dbReference type="Proteomes" id="UP000663608"/>
    </source>
</evidence>